<evidence type="ECO:0000313" key="5">
    <source>
        <dbReference type="Proteomes" id="UP000076661"/>
    </source>
</evidence>
<evidence type="ECO:0000256" key="1">
    <source>
        <dbReference type="ARBA" id="ARBA00022603"/>
    </source>
</evidence>
<name>A0A161YHM0_9GAMM</name>
<dbReference type="PANTHER" id="PTHR43167:SF1">
    <property type="entry name" value="PUTATIVE (AFU_ORTHOLOGUE AFUA_6G01830)-RELATED"/>
    <property type="match status" value="1"/>
</dbReference>
<dbReference type="RefSeq" id="WP_063382968.1">
    <property type="nucleotide sequence ID" value="NZ_AUXX01000056.1"/>
</dbReference>
<dbReference type="InterPro" id="IPR002935">
    <property type="entry name" value="SAM_O-MeTrfase"/>
</dbReference>
<keyword evidence="1" id="KW-0489">Methyltransferase</keyword>
<dbReference type="PROSITE" id="PS51682">
    <property type="entry name" value="SAM_OMT_I"/>
    <property type="match status" value="1"/>
</dbReference>
<keyword evidence="2" id="KW-0808">Transferase</keyword>
<evidence type="ECO:0000313" key="4">
    <source>
        <dbReference type="EMBL" id="KZN60344.1"/>
    </source>
</evidence>
<dbReference type="Proteomes" id="UP000076661">
    <property type="component" value="Unassembled WGS sequence"/>
</dbReference>
<dbReference type="SUPFAM" id="SSF53335">
    <property type="entry name" value="S-adenosyl-L-methionine-dependent methyltransferases"/>
    <property type="match status" value="1"/>
</dbReference>
<dbReference type="InterPro" id="IPR029063">
    <property type="entry name" value="SAM-dependent_MTases_sf"/>
</dbReference>
<organism evidence="4 5">
    <name type="scientific">Pseudoalteromonas luteoviolacea S4060-1</name>
    <dbReference type="NCBI Taxonomy" id="1365257"/>
    <lineage>
        <taxon>Bacteria</taxon>
        <taxon>Pseudomonadati</taxon>
        <taxon>Pseudomonadota</taxon>
        <taxon>Gammaproteobacteria</taxon>
        <taxon>Alteromonadales</taxon>
        <taxon>Pseudoalteromonadaceae</taxon>
        <taxon>Pseudoalteromonas</taxon>
    </lineage>
</organism>
<comment type="caution">
    <text evidence="4">The sequence shown here is derived from an EMBL/GenBank/DDBJ whole genome shotgun (WGS) entry which is preliminary data.</text>
</comment>
<dbReference type="GO" id="GO:0008171">
    <property type="term" value="F:O-methyltransferase activity"/>
    <property type="evidence" value="ECO:0007669"/>
    <property type="project" value="InterPro"/>
</dbReference>
<evidence type="ECO:0008006" key="6">
    <source>
        <dbReference type="Google" id="ProtNLM"/>
    </source>
</evidence>
<dbReference type="AlphaFoldDB" id="A0A161YHM0"/>
<dbReference type="CDD" id="cd02440">
    <property type="entry name" value="AdoMet_MTases"/>
    <property type="match status" value="1"/>
</dbReference>
<dbReference type="PATRIC" id="fig|1365257.3.peg.4853"/>
<sequence>MLNNHLTQLLSELAKLGEENDAKASNKQSKYLNITHDTGEFLAFLIKASNTRRILELGTSNGYSTLWMASALPFNGHITTIEGHEHKHQQARSNFEKANLDVQIHSVLGDISTTLKQLETRYDLVFFDADRAIYMDIIANIEQLLVPGGIIVCDNATSHPQELKDFMHYLSQSPHYTTALIPVGKGEFVAHKAS</sequence>
<evidence type="ECO:0000256" key="2">
    <source>
        <dbReference type="ARBA" id="ARBA00022679"/>
    </source>
</evidence>
<dbReference type="PANTHER" id="PTHR43167">
    <property type="entry name" value="PUTATIVE (AFU_ORTHOLOGUE AFUA_6G01830)-RELATED"/>
    <property type="match status" value="1"/>
</dbReference>
<keyword evidence="3" id="KW-0949">S-adenosyl-L-methionine</keyword>
<dbReference type="EMBL" id="AUXX01000056">
    <property type="protein sequence ID" value="KZN60344.1"/>
    <property type="molecule type" value="Genomic_DNA"/>
</dbReference>
<protein>
    <recommendedName>
        <fullName evidence="6">O-methyltransferase</fullName>
    </recommendedName>
</protein>
<gene>
    <name evidence="4" type="ORF">N478_07245</name>
</gene>
<proteinExistence type="predicted"/>
<dbReference type="GO" id="GO:0032259">
    <property type="term" value="P:methylation"/>
    <property type="evidence" value="ECO:0007669"/>
    <property type="project" value="UniProtKB-KW"/>
</dbReference>
<evidence type="ECO:0000256" key="3">
    <source>
        <dbReference type="ARBA" id="ARBA00022691"/>
    </source>
</evidence>
<accession>A0A161YHM0</accession>
<reference evidence="4 5" key="1">
    <citation type="submission" date="2013-07" db="EMBL/GenBank/DDBJ databases">
        <title>Comparative Genomic and Metabolomic Analysis of Twelve Strains of Pseudoalteromonas luteoviolacea.</title>
        <authorList>
            <person name="Vynne N.G."/>
            <person name="Mansson M."/>
            <person name="Gram L."/>
        </authorList>
    </citation>
    <scope>NUCLEOTIDE SEQUENCE [LARGE SCALE GENOMIC DNA]</scope>
    <source>
        <strain evidence="4 5">S4060-1</strain>
    </source>
</reference>
<dbReference type="Pfam" id="PF01596">
    <property type="entry name" value="Methyltransf_3"/>
    <property type="match status" value="1"/>
</dbReference>
<dbReference type="Gene3D" id="3.40.50.150">
    <property type="entry name" value="Vaccinia Virus protein VP39"/>
    <property type="match status" value="1"/>
</dbReference>